<proteinExistence type="predicted"/>
<dbReference type="EMBL" id="BK032555">
    <property type="protein sequence ID" value="DAF47402.1"/>
    <property type="molecule type" value="Genomic_DNA"/>
</dbReference>
<evidence type="ECO:0000313" key="1">
    <source>
        <dbReference type="EMBL" id="DAF47402.1"/>
    </source>
</evidence>
<sequence length="33" mass="3863">MEGERGDVLYYIPTLLPMRLINMGLQLYSQSIF</sequence>
<reference evidence="1" key="1">
    <citation type="journal article" date="2021" name="Proc. Natl. Acad. Sci. U.S.A.">
        <title>A Catalog of Tens of Thousands of Viruses from Human Metagenomes Reveals Hidden Associations with Chronic Diseases.</title>
        <authorList>
            <person name="Tisza M.J."/>
            <person name="Buck C.B."/>
        </authorList>
    </citation>
    <scope>NUCLEOTIDE SEQUENCE</scope>
    <source>
        <strain evidence="1">CtGns7</strain>
    </source>
</reference>
<protein>
    <submittedName>
        <fullName evidence="1">Uncharacterized protein</fullName>
    </submittedName>
</protein>
<organism evidence="1">
    <name type="scientific">Phage sp. ctGns7</name>
    <dbReference type="NCBI Taxonomy" id="2828003"/>
    <lineage>
        <taxon>Viruses</taxon>
    </lineage>
</organism>
<accession>A0A8S5S9K3</accession>
<name>A0A8S5S9K3_9VIRU</name>